<keyword evidence="3" id="KW-0966">Cell projection</keyword>
<keyword evidence="3" id="KW-0969">Cilium</keyword>
<evidence type="ECO:0000256" key="2">
    <source>
        <dbReference type="ARBA" id="ARBA00023143"/>
    </source>
</evidence>
<dbReference type="GO" id="GO:0005198">
    <property type="term" value="F:structural molecule activity"/>
    <property type="evidence" value="ECO:0007669"/>
    <property type="project" value="InterPro"/>
</dbReference>
<gene>
    <name evidence="3" type="ORF">MNBD_GAMMA23-45</name>
</gene>
<dbReference type="Pfam" id="PF02049">
    <property type="entry name" value="FliE"/>
    <property type="match status" value="1"/>
</dbReference>
<dbReference type="GO" id="GO:0003774">
    <property type="term" value="F:cytoskeletal motor activity"/>
    <property type="evidence" value="ECO:0007669"/>
    <property type="project" value="InterPro"/>
</dbReference>
<keyword evidence="2" id="KW-0975">Bacterial flagellum</keyword>
<organism evidence="3">
    <name type="scientific">hydrothermal vent metagenome</name>
    <dbReference type="NCBI Taxonomy" id="652676"/>
    <lineage>
        <taxon>unclassified sequences</taxon>
        <taxon>metagenomes</taxon>
        <taxon>ecological metagenomes</taxon>
    </lineage>
</organism>
<dbReference type="GO" id="GO:0009425">
    <property type="term" value="C:bacterial-type flagellum basal body"/>
    <property type="evidence" value="ECO:0007669"/>
    <property type="project" value="UniProtKB-SubCell"/>
</dbReference>
<dbReference type="AlphaFoldDB" id="A0A3B0ZXJ9"/>
<comment type="subcellular location">
    <subcellularLocation>
        <location evidence="1">Bacterial flagellum basal body</location>
    </subcellularLocation>
</comment>
<reference evidence="3" key="1">
    <citation type="submission" date="2018-06" db="EMBL/GenBank/DDBJ databases">
        <authorList>
            <person name="Zhirakovskaya E."/>
        </authorList>
    </citation>
    <scope>NUCLEOTIDE SEQUENCE</scope>
</reference>
<protein>
    <submittedName>
        <fullName evidence="3">Flagellar hook-basal body complex protein FliE</fullName>
    </submittedName>
</protein>
<evidence type="ECO:0000256" key="1">
    <source>
        <dbReference type="ARBA" id="ARBA00004117"/>
    </source>
</evidence>
<dbReference type="InterPro" id="IPR001624">
    <property type="entry name" value="FliE"/>
</dbReference>
<dbReference type="PANTHER" id="PTHR34653:SF1">
    <property type="entry name" value="FLAGELLAR HOOK-BASAL BODY COMPLEX PROTEIN FLIE"/>
    <property type="match status" value="1"/>
</dbReference>
<dbReference type="HAMAP" id="MF_00724">
    <property type="entry name" value="FliE"/>
    <property type="match status" value="1"/>
</dbReference>
<dbReference type="GO" id="GO:0071973">
    <property type="term" value="P:bacterial-type flagellum-dependent cell motility"/>
    <property type="evidence" value="ECO:0007669"/>
    <property type="project" value="InterPro"/>
</dbReference>
<dbReference type="PRINTS" id="PR01006">
    <property type="entry name" value="FLGHOOKFLIE"/>
</dbReference>
<accession>A0A3B0ZXJ9</accession>
<name>A0A3B0ZXJ9_9ZZZZ</name>
<keyword evidence="3" id="KW-0282">Flagellum</keyword>
<dbReference type="NCBIfam" id="TIGR00205">
    <property type="entry name" value="fliE"/>
    <property type="match status" value="1"/>
</dbReference>
<dbReference type="PANTHER" id="PTHR34653">
    <property type="match status" value="1"/>
</dbReference>
<proteinExistence type="inferred from homology"/>
<dbReference type="EMBL" id="UOFT01000065">
    <property type="protein sequence ID" value="VAW98268.1"/>
    <property type="molecule type" value="Genomic_DNA"/>
</dbReference>
<sequence>MGNNTIGVNDLLAQMRAMSEQTKGLQNTFTTPGLNTVSTENKTDTQNAFSTLLKNSISKVNDTQMQTNKLQEAFQKGDPNVPIAEVMMAMQKSSVSFQAMVQVRNKIVQAYQEIMNMPV</sequence>
<evidence type="ECO:0000313" key="3">
    <source>
        <dbReference type="EMBL" id="VAW98268.1"/>
    </source>
</evidence>